<feature type="transmembrane region" description="Helical" evidence="5">
    <location>
        <begin position="34"/>
        <end position="57"/>
    </location>
</feature>
<dbReference type="PROSITE" id="PS50850">
    <property type="entry name" value="MFS"/>
    <property type="match status" value="1"/>
</dbReference>
<feature type="transmembrane region" description="Helical" evidence="5">
    <location>
        <begin position="369"/>
        <end position="391"/>
    </location>
</feature>
<dbReference type="PANTHER" id="PTHR23542:SF1">
    <property type="entry name" value="MAJOR FACILITATOR SUPERFAMILY (MFS) PROFILE DOMAIN-CONTAINING PROTEIN"/>
    <property type="match status" value="1"/>
</dbReference>
<evidence type="ECO:0000313" key="7">
    <source>
        <dbReference type="EMBL" id="MCS0498437.1"/>
    </source>
</evidence>
<dbReference type="InterPro" id="IPR036259">
    <property type="entry name" value="MFS_trans_sf"/>
</dbReference>
<feature type="domain" description="Major facilitator superfamily (MFS) profile" evidence="6">
    <location>
        <begin position="26"/>
        <end position="417"/>
    </location>
</feature>
<dbReference type="Gene3D" id="1.20.1250.20">
    <property type="entry name" value="MFS general substrate transporter like domains"/>
    <property type="match status" value="1"/>
</dbReference>
<keyword evidence="3 5" id="KW-1133">Transmembrane helix</keyword>
<feature type="transmembrane region" description="Helical" evidence="5">
    <location>
        <begin position="397"/>
        <end position="418"/>
    </location>
</feature>
<comment type="subcellular location">
    <subcellularLocation>
        <location evidence="1">Cell membrane</location>
        <topology evidence="1">Multi-pass membrane protein</topology>
    </subcellularLocation>
</comment>
<name>A0ABT1ZCK9_9MICO</name>
<feature type="transmembrane region" description="Helical" evidence="5">
    <location>
        <begin position="96"/>
        <end position="129"/>
    </location>
</feature>
<accession>A0ABT1ZCK9</accession>
<dbReference type="InterPro" id="IPR011701">
    <property type="entry name" value="MFS"/>
</dbReference>
<dbReference type="EMBL" id="JANTHX010000004">
    <property type="protein sequence ID" value="MCS0498437.1"/>
    <property type="molecule type" value="Genomic_DNA"/>
</dbReference>
<feature type="transmembrane region" description="Helical" evidence="5">
    <location>
        <begin position="245"/>
        <end position="267"/>
    </location>
</feature>
<evidence type="ECO:0000256" key="2">
    <source>
        <dbReference type="ARBA" id="ARBA00022692"/>
    </source>
</evidence>
<keyword evidence="2 5" id="KW-0812">Transmembrane</keyword>
<keyword evidence="8" id="KW-1185">Reference proteome</keyword>
<dbReference type="RefSeq" id="WP_258797368.1">
    <property type="nucleotide sequence ID" value="NZ_JANTHX010000004.1"/>
</dbReference>
<evidence type="ECO:0000256" key="3">
    <source>
        <dbReference type="ARBA" id="ARBA00022989"/>
    </source>
</evidence>
<dbReference type="Proteomes" id="UP001205337">
    <property type="component" value="Unassembled WGS sequence"/>
</dbReference>
<proteinExistence type="predicted"/>
<gene>
    <name evidence="7" type="ORF">NUH29_02590</name>
</gene>
<dbReference type="PANTHER" id="PTHR23542">
    <property type="match status" value="1"/>
</dbReference>
<dbReference type="Pfam" id="PF07690">
    <property type="entry name" value="MFS_1"/>
    <property type="match status" value="1"/>
</dbReference>
<feature type="transmembrane region" description="Helical" evidence="5">
    <location>
        <begin position="331"/>
        <end position="357"/>
    </location>
</feature>
<reference evidence="7 8" key="1">
    <citation type="submission" date="2022-08" db="EMBL/GenBank/DDBJ databases">
        <authorList>
            <person name="Li F."/>
        </authorList>
    </citation>
    <scope>NUCLEOTIDE SEQUENCE [LARGE SCALE GENOMIC DNA]</scope>
    <source>
        <strain evidence="7 8">10F1B-8-1</strain>
    </source>
</reference>
<evidence type="ECO:0000313" key="8">
    <source>
        <dbReference type="Proteomes" id="UP001205337"/>
    </source>
</evidence>
<keyword evidence="4 5" id="KW-0472">Membrane</keyword>
<evidence type="ECO:0000259" key="6">
    <source>
        <dbReference type="PROSITE" id="PS50850"/>
    </source>
</evidence>
<sequence length="425" mass="41386">MTEAAPPTSSGREAEAGGLRADARSLARLTGLGYFPLAFVGRLPFAMMIVGVLTLVVAARGSVAEAGVVAAAAGIGTAICGPLSGALADRIGQRRVICLGGAASILAAVSLLLVAASAPLGVVALVAAALGGTTPQVAPFSRSRLVGLSGAAATEARRARSLSLVMSYESAADEASFVLGPVLVGLLTAAVAPWAPLVLSMLLTVAVVLPFALHPTAASAADSADAEAGRSAVPFRRSFPGEVRVLIVGALLVGAVFGALLTAVTAFMAERDHADYAGVVYGAMSLGAIVIALGTALIPRGFDLRTRWLAFGTVALAACAGLLLVGSAPALAAVLALAGVGVGATLVGIFSLGALAAPAGRSTTVLTTLQSALVVGQALASAAGGALAGGLGATAGFVLAAALAGAVLVVGAVDRALYGRLSARA</sequence>
<feature type="transmembrane region" description="Helical" evidence="5">
    <location>
        <begin position="308"/>
        <end position="325"/>
    </location>
</feature>
<comment type="caution">
    <text evidence="7">The sequence shown here is derived from an EMBL/GenBank/DDBJ whole genome shotgun (WGS) entry which is preliminary data.</text>
</comment>
<evidence type="ECO:0000256" key="4">
    <source>
        <dbReference type="ARBA" id="ARBA00023136"/>
    </source>
</evidence>
<evidence type="ECO:0000256" key="1">
    <source>
        <dbReference type="ARBA" id="ARBA00004651"/>
    </source>
</evidence>
<feature type="transmembrane region" description="Helical" evidence="5">
    <location>
        <begin position="279"/>
        <end position="299"/>
    </location>
</feature>
<evidence type="ECO:0000256" key="5">
    <source>
        <dbReference type="SAM" id="Phobius"/>
    </source>
</evidence>
<dbReference type="InterPro" id="IPR020846">
    <property type="entry name" value="MFS_dom"/>
</dbReference>
<feature type="transmembrane region" description="Helical" evidence="5">
    <location>
        <begin position="63"/>
        <end position="84"/>
    </location>
</feature>
<protein>
    <submittedName>
        <fullName evidence="7">MFS transporter</fullName>
    </submittedName>
</protein>
<feature type="transmembrane region" description="Helical" evidence="5">
    <location>
        <begin position="191"/>
        <end position="213"/>
    </location>
</feature>
<dbReference type="SUPFAM" id="SSF103473">
    <property type="entry name" value="MFS general substrate transporter"/>
    <property type="match status" value="1"/>
</dbReference>
<organism evidence="7 8">
    <name type="scientific">Protaetiibacter mangrovi</name>
    <dbReference type="NCBI Taxonomy" id="2970926"/>
    <lineage>
        <taxon>Bacteria</taxon>
        <taxon>Bacillati</taxon>
        <taxon>Actinomycetota</taxon>
        <taxon>Actinomycetes</taxon>
        <taxon>Micrococcales</taxon>
        <taxon>Microbacteriaceae</taxon>
        <taxon>Protaetiibacter</taxon>
    </lineage>
</organism>